<name>A0ACC1B2I0_9ROSI</name>
<comment type="caution">
    <text evidence="1">The sequence shown here is derived from an EMBL/GenBank/DDBJ whole genome shotgun (WGS) entry which is preliminary data.</text>
</comment>
<evidence type="ECO:0000313" key="1">
    <source>
        <dbReference type="EMBL" id="KAJ0093091.1"/>
    </source>
</evidence>
<proteinExistence type="predicted"/>
<protein>
    <submittedName>
        <fullName evidence="1">Uncharacterized protein</fullName>
    </submittedName>
</protein>
<gene>
    <name evidence="1" type="ORF">Patl1_25318</name>
</gene>
<dbReference type="EMBL" id="CM047903">
    <property type="protein sequence ID" value="KAJ0093091.1"/>
    <property type="molecule type" value="Genomic_DNA"/>
</dbReference>
<sequence>MQECVSSTIELFSHLAKDSPLAYYSDLNEQSKVEKLPGGGKVADILLVFPFWKNFYLVCSQPSIVGLNCSFWMWVFTIKHEGISSTVESFSHLAKDSPLAHYIDLNEQSKVEQLLGSGKVFTWLCWVANLVTQFQHDRNIKTIPVADIFLWRDEKKSFTYFLTLVVLFYWFFLSGRTFTSSAANLLLLVSIALFGYGFLSSNIFALKVPSIPLSSFQISETLIKNSIARIAFLWNWGIWNLRTLDKGDDVNNFIMVYFGTDSSALHVTLKLSILDFHHVVMLHLFCSTLNFCFVKIWAYTILKSIQVILALYLLMLILLQSSLTIVIAVGKEFLV</sequence>
<reference evidence="2" key="1">
    <citation type="journal article" date="2023" name="G3 (Bethesda)">
        <title>Genome assembly and association tests identify interacting loci associated with vigor, precocity, and sex in interspecific pistachio rootstocks.</title>
        <authorList>
            <person name="Palmer W."/>
            <person name="Jacygrad E."/>
            <person name="Sagayaradj S."/>
            <person name="Cavanaugh K."/>
            <person name="Han R."/>
            <person name="Bertier L."/>
            <person name="Beede B."/>
            <person name="Kafkas S."/>
            <person name="Golino D."/>
            <person name="Preece J."/>
            <person name="Michelmore R."/>
        </authorList>
    </citation>
    <scope>NUCLEOTIDE SEQUENCE [LARGE SCALE GENOMIC DNA]</scope>
</reference>
<organism evidence="1 2">
    <name type="scientific">Pistacia atlantica</name>
    <dbReference type="NCBI Taxonomy" id="434234"/>
    <lineage>
        <taxon>Eukaryota</taxon>
        <taxon>Viridiplantae</taxon>
        <taxon>Streptophyta</taxon>
        <taxon>Embryophyta</taxon>
        <taxon>Tracheophyta</taxon>
        <taxon>Spermatophyta</taxon>
        <taxon>Magnoliopsida</taxon>
        <taxon>eudicotyledons</taxon>
        <taxon>Gunneridae</taxon>
        <taxon>Pentapetalae</taxon>
        <taxon>rosids</taxon>
        <taxon>malvids</taxon>
        <taxon>Sapindales</taxon>
        <taxon>Anacardiaceae</taxon>
        <taxon>Pistacia</taxon>
    </lineage>
</organism>
<keyword evidence="2" id="KW-1185">Reference proteome</keyword>
<accession>A0ACC1B2I0</accession>
<evidence type="ECO:0000313" key="2">
    <source>
        <dbReference type="Proteomes" id="UP001164250"/>
    </source>
</evidence>
<dbReference type="Proteomes" id="UP001164250">
    <property type="component" value="Chromosome 7"/>
</dbReference>